<keyword evidence="2" id="KW-0732">Signal</keyword>
<sequence length="344" mass="37859">MRGFETITIPLLVLSVTAGITTAMDQRGMEHLTRCVKMAEPLVQNPEYIFPLTDLDIRGVCRMWDGFVECVHDYTKTYLTLLQQHEFNRAIQSSIDSIHQLCAGEPDYRRSYIAYAPCLKRVSVEDGFCGGQYRYLADLVQGTTSTDAQLCCAHHKFRDCVLDKTPVECDREGVASGTSIAASLFMRDMLNRALGFLLQKCRNFVPNARDCPKTNLEVTTGTTWKPSDADSSDSGNGYYSYNTNGNNNNNNNNNYDLFNNGLSSSSHNDLRPDSTTSRISSTLPPVSTTRFTWTTKGSGLSTTSSSNIDGNGLEPESQQYRGGASVTLPGITSLVAISLTLVLT</sequence>
<dbReference type="PANTHER" id="PTHR33964:SF9">
    <property type="match status" value="1"/>
</dbReference>
<feature type="chain" id="PRO_5042872595" evidence="2">
    <location>
        <begin position="24"/>
        <end position="344"/>
    </location>
</feature>
<protein>
    <submittedName>
        <fullName evidence="3">Uncharacterized protein</fullName>
    </submittedName>
</protein>
<gene>
    <name evidence="3" type="ORF">SK128_005212</name>
</gene>
<feature type="compositionally biased region" description="Polar residues" evidence="1">
    <location>
        <begin position="262"/>
        <end position="291"/>
    </location>
</feature>
<evidence type="ECO:0000313" key="4">
    <source>
        <dbReference type="Proteomes" id="UP001381693"/>
    </source>
</evidence>
<dbReference type="Proteomes" id="UP001381693">
    <property type="component" value="Unassembled WGS sequence"/>
</dbReference>
<accession>A0AAN8WNZ1</accession>
<feature type="region of interest" description="Disordered" evidence="1">
    <location>
        <begin position="215"/>
        <end position="318"/>
    </location>
</feature>
<keyword evidence="4" id="KW-1185">Reference proteome</keyword>
<feature type="compositionally biased region" description="Low complexity" evidence="1">
    <location>
        <begin position="292"/>
        <end position="306"/>
    </location>
</feature>
<feature type="compositionally biased region" description="Polar residues" evidence="1">
    <location>
        <begin position="216"/>
        <end position="225"/>
    </location>
</feature>
<dbReference type="AlphaFoldDB" id="A0AAN8WNZ1"/>
<dbReference type="PANTHER" id="PTHR33964">
    <property type="entry name" value="RE45066P-RELATED"/>
    <property type="match status" value="1"/>
</dbReference>
<comment type="caution">
    <text evidence="3">The sequence shown here is derived from an EMBL/GenBank/DDBJ whole genome shotgun (WGS) entry which is preliminary data.</text>
</comment>
<feature type="compositionally biased region" description="Low complexity" evidence="1">
    <location>
        <begin position="232"/>
        <end position="261"/>
    </location>
</feature>
<evidence type="ECO:0000313" key="3">
    <source>
        <dbReference type="EMBL" id="KAK7027929.1"/>
    </source>
</evidence>
<evidence type="ECO:0000256" key="2">
    <source>
        <dbReference type="SAM" id="SignalP"/>
    </source>
</evidence>
<name>A0AAN8WNZ1_HALRR</name>
<feature type="signal peptide" evidence="2">
    <location>
        <begin position="1"/>
        <end position="23"/>
    </location>
</feature>
<organism evidence="3 4">
    <name type="scientific">Halocaridina rubra</name>
    <name type="common">Hawaiian red shrimp</name>
    <dbReference type="NCBI Taxonomy" id="373956"/>
    <lineage>
        <taxon>Eukaryota</taxon>
        <taxon>Metazoa</taxon>
        <taxon>Ecdysozoa</taxon>
        <taxon>Arthropoda</taxon>
        <taxon>Crustacea</taxon>
        <taxon>Multicrustacea</taxon>
        <taxon>Malacostraca</taxon>
        <taxon>Eumalacostraca</taxon>
        <taxon>Eucarida</taxon>
        <taxon>Decapoda</taxon>
        <taxon>Pleocyemata</taxon>
        <taxon>Caridea</taxon>
        <taxon>Atyoidea</taxon>
        <taxon>Atyidae</taxon>
        <taxon>Halocaridina</taxon>
    </lineage>
</organism>
<reference evidence="3 4" key="1">
    <citation type="submission" date="2023-11" db="EMBL/GenBank/DDBJ databases">
        <title>Halocaridina rubra genome assembly.</title>
        <authorList>
            <person name="Smith C."/>
        </authorList>
    </citation>
    <scope>NUCLEOTIDE SEQUENCE [LARGE SCALE GENOMIC DNA]</scope>
    <source>
        <strain evidence="3">EP-1</strain>
        <tissue evidence="3">Whole</tissue>
    </source>
</reference>
<dbReference type="EMBL" id="JAXCGZ010022672">
    <property type="protein sequence ID" value="KAK7027929.1"/>
    <property type="molecule type" value="Genomic_DNA"/>
</dbReference>
<evidence type="ECO:0000256" key="1">
    <source>
        <dbReference type="SAM" id="MobiDB-lite"/>
    </source>
</evidence>
<proteinExistence type="predicted"/>